<gene>
    <name evidence="1" type="ORF">GTOL_10797</name>
</gene>
<proteinExistence type="predicted"/>
<organism evidence="1 2">
    <name type="scientific">Georgfuchsia toluolica</name>
    <dbReference type="NCBI Taxonomy" id="424218"/>
    <lineage>
        <taxon>Bacteria</taxon>
        <taxon>Pseudomonadati</taxon>
        <taxon>Pseudomonadota</taxon>
        <taxon>Betaproteobacteria</taxon>
        <taxon>Nitrosomonadales</taxon>
        <taxon>Sterolibacteriaceae</taxon>
        <taxon>Georgfuchsia</taxon>
    </lineage>
</organism>
<dbReference type="EMBL" id="CAJQUM010000001">
    <property type="protein sequence ID" value="CAG4882915.1"/>
    <property type="molecule type" value="Genomic_DNA"/>
</dbReference>
<dbReference type="Proteomes" id="UP000742786">
    <property type="component" value="Unassembled WGS sequence"/>
</dbReference>
<sequence>MTEEIEMSEPSAFTRCGGKTIGILGAHPDGGKIGTGTICRLGACGNQV</sequence>
<protein>
    <submittedName>
        <fullName evidence="1">Uncharacterized protein</fullName>
    </submittedName>
</protein>
<comment type="caution">
    <text evidence="1">The sequence shown here is derived from an EMBL/GenBank/DDBJ whole genome shotgun (WGS) entry which is preliminary data.</text>
</comment>
<evidence type="ECO:0000313" key="2">
    <source>
        <dbReference type="Proteomes" id="UP000742786"/>
    </source>
</evidence>
<dbReference type="AlphaFoldDB" id="A0A916J2S7"/>
<keyword evidence="2" id="KW-1185">Reference proteome</keyword>
<evidence type="ECO:0000313" key="1">
    <source>
        <dbReference type="EMBL" id="CAG4882915.1"/>
    </source>
</evidence>
<name>A0A916J2S7_9PROT</name>
<reference evidence="1" key="1">
    <citation type="submission" date="2021-04" db="EMBL/GenBank/DDBJ databases">
        <authorList>
            <person name="Hornung B."/>
        </authorList>
    </citation>
    <scope>NUCLEOTIDE SEQUENCE</scope>
    <source>
        <strain evidence="1">G5G6</strain>
    </source>
</reference>
<accession>A0A916J2S7</accession>